<proteinExistence type="predicted"/>
<evidence type="ECO:0000313" key="2">
    <source>
        <dbReference type="EMBL" id="KAK7016276.1"/>
    </source>
</evidence>
<dbReference type="AlphaFoldDB" id="A0AAW0AUJ3"/>
<accession>A0AAW0AUJ3</accession>
<gene>
    <name evidence="2" type="ORF">R3P38DRAFT_3567983</name>
</gene>
<feature type="region of interest" description="Disordered" evidence="1">
    <location>
        <begin position="742"/>
        <end position="783"/>
    </location>
</feature>
<feature type="compositionally biased region" description="Polar residues" evidence="1">
    <location>
        <begin position="748"/>
        <end position="757"/>
    </location>
</feature>
<organism evidence="2 3">
    <name type="scientific">Favolaschia claudopus</name>
    <dbReference type="NCBI Taxonomy" id="2862362"/>
    <lineage>
        <taxon>Eukaryota</taxon>
        <taxon>Fungi</taxon>
        <taxon>Dikarya</taxon>
        <taxon>Basidiomycota</taxon>
        <taxon>Agaricomycotina</taxon>
        <taxon>Agaricomycetes</taxon>
        <taxon>Agaricomycetidae</taxon>
        <taxon>Agaricales</taxon>
        <taxon>Marasmiineae</taxon>
        <taxon>Mycenaceae</taxon>
        <taxon>Favolaschia</taxon>
    </lineage>
</organism>
<feature type="compositionally biased region" description="Basic and acidic residues" evidence="1">
    <location>
        <begin position="12"/>
        <end position="26"/>
    </location>
</feature>
<name>A0AAW0AUJ3_9AGAR</name>
<reference evidence="2 3" key="1">
    <citation type="journal article" date="2024" name="J Genomics">
        <title>Draft genome sequencing and assembly of Favolaschia claudopus CIRM-BRFM 2984 isolated from oak limbs.</title>
        <authorList>
            <person name="Navarro D."/>
            <person name="Drula E."/>
            <person name="Chaduli D."/>
            <person name="Cazenave R."/>
            <person name="Ahrendt S."/>
            <person name="Wang J."/>
            <person name="Lipzen A."/>
            <person name="Daum C."/>
            <person name="Barry K."/>
            <person name="Grigoriev I.V."/>
            <person name="Favel A."/>
            <person name="Rosso M.N."/>
            <person name="Martin F."/>
        </authorList>
    </citation>
    <scope>NUCLEOTIDE SEQUENCE [LARGE SCALE GENOMIC DNA]</scope>
    <source>
        <strain evidence="2 3">CIRM-BRFM 2984</strain>
    </source>
</reference>
<dbReference type="Proteomes" id="UP001362999">
    <property type="component" value="Unassembled WGS sequence"/>
</dbReference>
<protein>
    <submittedName>
        <fullName evidence="2">Uncharacterized protein</fullName>
    </submittedName>
</protein>
<dbReference type="EMBL" id="JAWWNJ010000051">
    <property type="protein sequence ID" value="KAK7016276.1"/>
    <property type="molecule type" value="Genomic_DNA"/>
</dbReference>
<sequence length="1024" mass="116202">MEQHDFGYGPSARREIDLSQAEDRRGAAMPSASMAPEIPAGVAEQVEKRRFQLQTRIKASIKHPELDPPEAMAKQVEEWQKTCQEVESPLTIKAREKTLADWSIYVETAAPALTQDEHWLVSTIKQHATGFLYFRRHFRSSAHHLSHTKKNIKARTLVWWAGLLLYSIVTYGRNTNGEKSGLSLLVQGGLYKEIKVAVINLIQQHNLDRHADKRIHFGRAEIQLIIHKLLERNQLQGRQLTSIQSRRHAHQVATPRLCKSHVYFPFVPLIFFYQYPRLSDLTIFCMGMCDWEMDFCIRNFKKAIGTSLAMSQTFRLTGVLCAHNALFDIPTVLMAHLWMRGAFKTKYKTPEELFQDVSHAQIELDPNMLDQPLFLASIPGGREFLDPLQAAMSRSFYDGLRYWAQEADLPGVGYGALRRDTGNLFGLQMGRKYAEDVLNHARSGPFRASYSLNMQNLNLVNIRLGEVAGIKEAAPGEKLKVAKFTLRLQFAPAQGGIAFQEHNERHMFASYAVEALVRSAKKTPMEATDDKKTRATFKDALKNQPPLKALDDARQAAWSEYLKCFTATASGYQLSKPNANTIFKRATGEKTLKQEDSVPLVFQTPWTAKSTEPVRETFLVTEAAFLKEQTKLLRRYDMDLKNKKNWEILDSPLTGTPAERRAQVEELMRQHPSKHIEQAVKDSMASISPPTSTNDVDSIQSWAKNLDTATATTIILEQAEELEDEGDADNLFKFLDRLTVQEPAPEFSPQSDPSDTPSNEEEDRENEDTANAELAPNTDETTETDIFKIPMPLMRRYMFNYLVQPFVAAREYEKCRQDDGDYHCPKCLKYTHRETVPDAAYPTISKLERHLLMHHSEWDDLELQMVDEDLDTYHCPAGDFANAPSVKAVRVHAVSDCIQVDFFRDLERKAQESRPNVEETRTFRDKRQGRSNVINGVAELEDDGSDHNNPVASTSQAGAIDLNEQVKDLITATVTHSSLDQEAAELGDFLEEYLDHTGIQLQSLARGRKPVGQNDWDSLNLDSV</sequence>
<keyword evidence="3" id="KW-1185">Reference proteome</keyword>
<evidence type="ECO:0000256" key="1">
    <source>
        <dbReference type="SAM" id="MobiDB-lite"/>
    </source>
</evidence>
<comment type="caution">
    <text evidence="2">The sequence shown here is derived from an EMBL/GenBank/DDBJ whole genome shotgun (WGS) entry which is preliminary data.</text>
</comment>
<feature type="region of interest" description="Disordered" evidence="1">
    <location>
        <begin position="1"/>
        <end position="40"/>
    </location>
</feature>
<evidence type="ECO:0000313" key="3">
    <source>
        <dbReference type="Proteomes" id="UP001362999"/>
    </source>
</evidence>
<feature type="compositionally biased region" description="Acidic residues" evidence="1">
    <location>
        <begin position="758"/>
        <end position="770"/>
    </location>
</feature>